<dbReference type="EMBL" id="KB515841">
    <property type="protein sequence ID" value="EMP39726.1"/>
    <property type="molecule type" value="Genomic_DNA"/>
</dbReference>
<sequence length="400" mass="44404">MEHLMPDLGFFPIGRLPSPAMMLRKSPRAPPSPSEPGRRRNFPEGSKRKSPQHQELCVPQPFRAGGPCMSQHRAFGGWLMMRAQGLTRLHPVALAGCRWQERQSEQAERAGPVSPYPTQTGQLFPLPQRGVDRFTASSSGPSSNGLERRDTTHSLTSSLLPDSPSPANASCFMGPDLEEKEALDYIDGFLKGNEQKDTDTEISSGKTQLKGLVPVLCCPPPLEYRPKGFMKFTPSLDVERGVYDDPRCTLETNHAVLVIGYGTLDGKDFWLVKNSKVKPPLWGMEQSNLLATCFSSIFSLPPAETIPGMEAALNTKTLKAMGEMRKALVCEDQKPNLVVLQNILEGVEEFRVLGQLVGCPTLCCAEQEQQIFRWVVDGLHHLYSFMLWQKYKSTGDPCPF</sequence>
<dbReference type="InterPro" id="IPR038765">
    <property type="entry name" value="Papain-like_cys_pep_sf"/>
</dbReference>
<gene>
    <name evidence="4" type="ORF">UY3_03047</name>
</gene>
<dbReference type="Pfam" id="PF21047">
    <property type="entry name" value="HEAT_Maestro"/>
    <property type="match status" value="1"/>
</dbReference>
<dbReference type="Pfam" id="PF00112">
    <property type="entry name" value="Peptidase_C1"/>
    <property type="match status" value="1"/>
</dbReference>
<evidence type="ECO:0000259" key="3">
    <source>
        <dbReference type="Pfam" id="PF21047"/>
    </source>
</evidence>
<evidence type="ECO:0000313" key="5">
    <source>
        <dbReference type="Proteomes" id="UP000031443"/>
    </source>
</evidence>
<dbReference type="PROSITE" id="PS00639">
    <property type="entry name" value="THIOL_PROTEASE_HIS"/>
    <property type="match status" value="1"/>
</dbReference>
<feature type="region of interest" description="Disordered" evidence="1">
    <location>
        <begin position="21"/>
        <end position="54"/>
    </location>
</feature>
<feature type="compositionally biased region" description="Basic and acidic residues" evidence="1">
    <location>
        <begin position="36"/>
        <end position="47"/>
    </location>
</feature>
<dbReference type="InterPro" id="IPR000668">
    <property type="entry name" value="Peptidase_C1A_C"/>
</dbReference>
<dbReference type="PANTHER" id="PTHR23120:SF42">
    <property type="entry name" value="MAESTRO HEAT-LIKE REPEAT FAMILY MEMBER 3"/>
    <property type="match status" value="1"/>
</dbReference>
<keyword evidence="5" id="KW-1185">Reference proteome</keyword>
<feature type="domain" description="Peptidase C1A papain C-terminal" evidence="2">
    <location>
        <begin position="239"/>
        <end position="275"/>
    </location>
</feature>
<name>M7BP90_CHEMY</name>
<feature type="compositionally biased region" description="Polar residues" evidence="1">
    <location>
        <begin position="135"/>
        <end position="145"/>
    </location>
</feature>
<protein>
    <submittedName>
        <fullName evidence="4">Cathepsin S</fullName>
    </submittedName>
</protein>
<feature type="region of interest" description="Disordered" evidence="1">
    <location>
        <begin position="103"/>
        <end position="167"/>
    </location>
</feature>
<dbReference type="Gene3D" id="3.90.70.10">
    <property type="entry name" value="Cysteine proteinases"/>
    <property type="match status" value="1"/>
</dbReference>
<dbReference type="PANTHER" id="PTHR23120">
    <property type="entry name" value="MAESTRO-RELATED HEAT DOMAIN-CONTAINING"/>
    <property type="match status" value="1"/>
</dbReference>
<dbReference type="GO" id="GO:0006508">
    <property type="term" value="P:proteolysis"/>
    <property type="evidence" value="ECO:0007669"/>
    <property type="project" value="InterPro"/>
</dbReference>
<dbReference type="InterPro" id="IPR048465">
    <property type="entry name" value="Maestro-like_HEAT"/>
</dbReference>
<proteinExistence type="predicted"/>
<evidence type="ECO:0000313" key="4">
    <source>
        <dbReference type="EMBL" id="EMP39726.1"/>
    </source>
</evidence>
<organism evidence="4 5">
    <name type="scientific">Chelonia mydas</name>
    <name type="common">Green sea-turtle</name>
    <name type="synonym">Chelonia agassizi</name>
    <dbReference type="NCBI Taxonomy" id="8469"/>
    <lineage>
        <taxon>Eukaryota</taxon>
        <taxon>Metazoa</taxon>
        <taxon>Chordata</taxon>
        <taxon>Craniata</taxon>
        <taxon>Vertebrata</taxon>
        <taxon>Euteleostomi</taxon>
        <taxon>Archelosauria</taxon>
        <taxon>Testudinata</taxon>
        <taxon>Testudines</taxon>
        <taxon>Cryptodira</taxon>
        <taxon>Durocryptodira</taxon>
        <taxon>Americhelydia</taxon>
        <taxon>Chelonioidea</taxon>
        <taxon>Cheloniidae</taxon>
        <taxon>Chelonia</taxon>
    </lineage>
</organism>
<dbReference type="GO" id="GO:0005737">
    <property type="term" value="C:cytoplasm"/>
    <property type="evidence" value="ECO:0007669"/>
    <property type="project" value="TreeGrafter"/>
</dbReference>
<dbReference type="InterPro" id="IPR025660">
    <property type="entry name" value="Pept_his_AS"/>
</dbReference>
<accession>M7BP90</accession>
<feature type="domain" description="Maestro-like HEAT-repeats" evidence="3">
    <location>
        <begin position="344"/>
        <end position="393"/>
    </location>
</feature>
<dbReference type="Proteomes" id="UP000031443">
    <property type="component" value="Unassembled WGS sequence"/>
</dbReference>
<dbReference type="SUPFAM" id="SSF54001">
    <property type="entry name" value="Cysteine proteinases"/>
    <property type="match status" value="1"/>
</dbReference>
<dbReference type="InterPro" id="IPR045206">
    <property type="entry name" value="Maestro_heat-like_prot"/>
</dbReference>
<dbReference type="STRING" id="8469.M7BP90"/>
<dbReference type="AlphaFoldDB" id="M7BP90"/>
<feature type="compositionally biased region" description="Low complexity" evidence="1">
    <location>
        <begin position="153"/>
        <end position="166"/>
    </location>
</feature>
<dbReference type="GO" id="GO:0008234">
    <property type="term" value="F:cysteine-type peptidase activity"/>
    <property type="evidence" value="ECO:0007669"/>
    <property type="project" value="InterPro"/>
</dbReference>
<evidence type="ECO:0000259" key="2">
    <source>
        <dbReference type="Pfam" id="PF00112"/>
    </source>
</evidence>
<evidence type="ECO:0000256" key="1">
    <source>
        <dbReference type="SAM" id="MobiDB-lite"/>
    </source>
</evidence>
<reference evidence="5" key="1">
    <citation type="journal article" date="2013" name="Nat. Genet.">
        <title>The draft genomes of soft-shell turtle and green sea turtle yield insights into the development and evolution of the turtle-specific body plan.</title>
        <authorList>
            <person name="Wang Z."/>
            <person name="Pascual-Anaya J."/>
            <person name="Zadissa A."/>
            <person name="Li W."/>
            <person name="Niimura Y."/>
            <person name="Huang Z."/>
            <person name="Li C."/>
            <person name="White S."/>
            <person name="Xiong Z."/>
            <person name="Fang D."/>
            <person name="Wang B."/>
            <person name="Ming Y."/>
            <person name="Chen Y."/>
            <person name="Zheng Y."/>
            <person name="Kuraku S."/>
            <person name="Pignatelli M."/>
            <person name="Herrero J."/>
            <person name="Beal K."/>
            <person name="Nozawa M."/>
            <person name="Li Q."/>
            <person name="Wang J."/>
            <person name="Zhang H."/>
            <person name="Yu L."/>
            <person name="Shigenobu S."/>
            <person name="Wang J."/>
            <person name="Liu J."/>
            <person name="Flicek P."/>
            <person name="Searle S."/>
            <person name="Wang J."/>
            <person name="Kuratani S."/>
            <person name="Yin Y."/>
            <person name="Aken B."/>
            <person name="Zhang G."/>
            <person name="Irie N."/>
        </authorList>
    </citation>
    <scope>NUCLEOTIDE SEQUENCE [LARGE SCALE GENOMIC DNA]</scope>
</reference>